<accession>A0A495JWQ1</accession>
<feature type="domain" description="Conserved hypothetical protein CHP02679 N terminus" evidence="2">
    <location>
        <begin position="68"/>
        <end position="239"/>
    </location>
</feature>
<dbReference type="InterPro" id="IPR024465">
    <property type="entry name" value="DUF2399"/>
</dbReference>
<reference evidence="3 4" key="1">
    <citation type="submission" date="2018-10" db="EMBL/GenBank/DDBJ databases">
        <title>Sequencing the genomes of 1000 actinobacteria strains.</title>
        <authorList>
            <person name="Klenk H.-P."/>
        </authorList>
    </citation>
    <scope>NUCLEOTIDE SEQUENCE [LARGE SCALE GENOMIC DNA]</scope>
    <source>
        <strain evidence="3 4">DSM 45175</strain>
    </source>
</reference>
<dbReference type="Pfam" id="PF11796">
    <property type="entry name" value="DUF3323"/>
    <property type="match status" value="1"/>
</dbReference>
<organism evidence="3 4">
    <name type="scientific">Micromonospora pisi</name>
    <dbReference type="NCBI Taxonomy" id="589240"/>
    <lineage>
        <taxon>Bacteria</taxon>
        <taxon>Bacillati</taxon>
        <taxon>Actinomycetota</taxon>
        <taxon>Actinomycetes</taxon>
        <taxon>Micromonosporales</taxon>
        <taxon>Micromonosporaceae</taxon>
        <taxon>Micromonospora</taxon>
    </lineage>
</organism>
<evidence type="ECO:0000313" key="4">
    <source>
        <dbReference type="Proteomes" id="UP000277671"/>
    </source>
</evidence>
<feature type="domain" description="DUF2399" evidence="1">
    <location>
        <begin position="272"/>
        <end position="372"/>
    </location>
</feature>
<comment type="caution">
    <text evidence="3">The sequence shown here is derived from an EMBL/GenBank/DDBJ whole genome shotgun (WGS) entry which is preliminary data.</text>
</comment>
<proteinExistence type="predicted"/>
<name>A0A495JWQ1_9ACTN</name>
<dbReference type="OrthoDB" id="8188786at2"/>
<evidence type="ECO:0000259" key="1">
    <source>
        <dbReference type="Pfam" id="PF09664"/>
    </source>
</evidence>
<dbReference type="InterPro" id="IPR024466">
    <property type="entry name" value="CHP02679_N"/>
</dbReference>
<dbReference type="Pfam" id="PF09664">
    <property type="entry name" value="DUF2399"/>
    <property type="match status" value="1"/>
</dbReference>
<gene>
    <name evidence="3" type="ORF">BDK92_7481</name>
</gene>
<evidence type="ECO:0000313" key="3">
    <source>
        <dbReference type="EMBL" id="RKR92985.1"/>
    </source>
</evidence>
<dbReference type="Proteomes" id="UP000277671">
    <property type="component" value="Unassembled WGS sequence"/>
</dbReference>
<keyword evidence="4" id="KW-1185">Reference proteome</keyword>
<sequence length="392" mass="42350">MPTDLTYLAADTDLHPLWQAIHDRLCAGTTPETLATVRVTDMNHAGVAQLRTWLDTTTRRRRRISAVAATGDTITVPVRDLLTALDLTPGQLITIVELAINAPIIDRSAKARTNAAHREQLWQYAADQLPGLPQLVTRMRTAGLGEDDTDIRTTIAALATVMKQLPLTPPAPLAKLAHDTVGDPHYFDLDRLAGKRLVAAIAEHTGQAVPARPDLVRALLAESGIVADRLSATVLLFNVNTTGDGPIDRRLRDSRTPVALTLLDLLQEPPILGAQVLTVVENPSVLEVAYLNGSAQPLACTSGQLRAVDHTLFRLAVHHGVHLRYAGDIDHAGQHIATIVADTYGAELIAMDADTAQQAQQRPPAVALTLATQADTPAIYQEHDVVLHRIFQ</sequence>
<dbReference type="RefSeq" id="WP_121160996.1">
    <property type="nucleotide sequence ID" value="NZ_RBKT01000001.1"/>
</dbReference>
<dbReference type="EMBL" id="RBKT01000001">
    <property type="protein sequence ID" value="RKR92985.1"/>
    <property type="molecule type" value="Genomic_DNA"/>
</dbReference>
<protein>
    <submittedName>
        <fullName evidence="3">Uncharacterized protein (TIGR02679 family)</fullName>
    </submittedName>
</protein>
<dbReference type="AlphaFoldDB" id="A0A495JWQ1"/>
<evidence type="ECO:0000259" key="2">
    <source>
        <dbReference type="Pfam" id="PF11796"/>
    </source>
</evidence>